<dbReference type="InterPro" id="IPR050368">
    <property type="entry name" value="ClC-type_chloride_channel"/>
</dbReference>
<keyword evidence="2 7" id="KW-0812">Transmembrane</keyword>
<dbReference type="Pfam" id="PF00654">
    <property type="entry name" value="Voltage_CLC"/>
    <property type="match status" value="1"/>
</dbReference>
<evidence type="ECO:0000256" key="3">
    <source>
        <dbReference type="ARBA" id="ARBA00022989"/>
    </source>
</evidence>
<dbReference type="GO" id="GO:0015108">
    <property type="term" value="F:chloride transmembrane transporter activity"/>
    <property type="evidence" value="ECO:0007669"/>
    <property type="project" value="InterPro"/>
</dbReference>
<keyword evidence="6" id="KW-0407">Ion channel</keyword>
<comment type="caution">
    <text evidence="8">The sequence shown here is derived from an EMBL/GenBank/DDBJ whole genome shotgun (WGS) entry which is preliminary data.</text>
</comment>
<sequence>MAIGIASSLILIVVMKIASVLQNLLWQRLPGTLGIAQDSPLWIIGVLTLTGIAVGLVIRFSQGHAGPDPACEPLIGAPVPPSALPGLIVALILGLAGGVSLGPEHPIMTVNIALAVAIGARMLPRVNRMEWTILASAGTIGALFGTPVAAALIFSQTLNGSSEVPLWDRLFAPLMAAAAGALTTGLFFHPHFSLPIAHYGQMQMTDILSGAIVAAIAIAAGMVAVWCLPRLHAMMHQMKNPVLVL</sequence>
<evidence type="ECO:0000313" key="8">
    <source>
        <dbReference type="EMBL" id="MWR42851.1"/>
    </source>
</evidence>
<feature type="transmembrane region" description="Helical" evidence="7">
    <location>
        <begin position="82"/>
        <end position="101"/>
    </location>
</feature>
<dbReference type="AlphaFoldDB" id="A0A8T5ZMQ9"/>
<feature type="non-terminal residue" evidence="8">
    <location>
        <position position="245"/>
    </location>
</feature>
<accession>A0A8T5ZMQ9</accession>
<evidence type="ECO:0000313" key="9">
    <source>
        <dbReference type="Proteomes" id="UP000460875"/>
    </source>
</evidence>
<name>A0A8T5ZMQ9_ECOLX</name>
<keyword evidence="4" id="KW-0813">Transport</keyword>
<evidence type="ECO:0000256" key="5">
    <source>
        <dbReference type="ARBA" id="ARBA00023136"/>
    </source>
</evidence>
<reference evidence="8 9" key="1">
    <citation type="submission" date="2019-12" db="EMBL/GenBank/DDBJ databases">
        <title>Enteriobacteria Tanzani isolates_8377-8380.</title>
        <authorList>
            <person name="Subbiah M."/>
            <person name="Call D."/>
        </authorList>
    </citation>
    <scope>NUCLEOTIDE SEQUENCE [LARGE SCALE GENOMIC DNA]</scope>
    <source>
        <strain evidence="8 9">8379wE2</strain>
    </source>
</reference>
<dbReference type="Proteomes" id="UP000460875">
    <property type="component" value="Unassembled WGS sequence"/>
</dbReference>
<feature type="transmembrane region" description="Helical" evidence="7">
    <location>
        <begin position="42"/>
        <end position="61"/>
    </location>
</feature>
<protein>
    <submittedName>
        <fullName evidence="8">Ion channel protein</fullName>
    </submittedName>
</protein>
<dbReference type="SUPFAM" id="SSF81340">
    <property type="entry name" value="Clc chloride channel"/>
    <property type="match status" value="1"/>
</dbReference>
<keyword evidence="4" id="KW-0406">Ion transport</keyword>
<feature type="transmembrane region" description="Helical" evidence="7">
    <location>
        <begin position="207"/>
        <end position="228"/>
    </location>
</feature>
<feature type="transmembrane region" description="Helical" evidence="7">
    <location>
        <begin position="166"/>
        <end position="187"/>
    </location>
</feature>
<feature type="transmembrane region" description="Helical" evidence="7">
    <location>
        <begin position="131"/>
        <end position="154"/>
    </location>
</feature>
<keyword evidence="5 7" id="KW-0472">Membrane</keyword>
<evidence type="ECO:0000256" key="2">
    <source>
        <dbReference type="ARBA" id="ARBA00022692"/>
    </source>
</evidence>
<dbReference type="NCBIfam" id="NF002971">
    <property type="entry name" value="PRK03655.1"/>
    <property type="match status" value="1"/>
</dbReference>
<dbReference type="EMBL" id="WTQT01001944">
    <property type="protein sequence ID" value="MWR42851.1"/>
    <property type="molecule type" value="Genomic_DNA"/>
</dbReference>
<keyword evidence="3 7" id="KW-1133">Transmembrane helix</keyword>
<gene>
    <name evidence="8" type="ORF">GP975_33385</name>
</gene>
<comment type="subcellular location">
    <subcellularLocation>
        <location evidence="1">Membrane</location>
        <topology evidence="1">Multi-pass membrane protein</topology>
    </subcellularLocation>
</comment>
<dbReference type="CDD" id="cd00400">
    <property type="entry name" value="Voltage_gated_ClC"/>
    <property type="match status" value="1"/>
</dbReference>
<dbReference type="InterPro" id="IPR001807">
    <property type="entry name" value="ClC"/>
</dbReference>
<proteinExistence type="predicted"/>
<dbReference type="Gene3D" id="1.10.3080.10">
    <property type="entry name" value="Clc chloride channel"/>
    <property type="match status" value="1"/>
</dbReference>
<dbReference type="InterPro" id="IPR014743">
    <property type="entry name" value="Cl-channel_core"/>
</dbReference>
<organism evidence="8 9">
    <name type="scientific">Escherichia coli</name>
    <dbReference type="NCBI Taxonomy" id="562"/>
    <lineage>
        <taxon>Bacteria</taxon>
        <taxon>Pseudomonadati</taxon>
        <taxon>Pseudomonadota</taxon>
        <taxon>Gammaproteobacteria</taxon>
        <taxon>Enterobacterales</taxon>
        <taxon>Enterobacteriaceae</taxon>
        <taxon>Escherichia</taxon>
    </lineage>
</organism>
<dbReference type="GO" id="GO:0005886">
    <property type="term" value="C:plasma membrane"/>
    <property type="evidence" value="ECO:0007669"/>
    <property type="project" value="TreeGrafter"/>
</dbReference>
<evidence type="ECO:0000256" key="4">
    <source>
        <dbReference type="ARBA" id="ARBA00023065"/>
    </source>
</evidence>
<evidence type="ECO:0000256" key="7">
    <source>
        <dbReference type="SAM" id="Phobius"/>
    </source>
</evidence>
<dbReference type="PANTHER" id="PTHR43427">
    <property type="entry name" value="CHLORIDE CHANNEL PROTEIN CLC-E"/>
    <property type="match status" value="1"/>
</dbReference>
<evidence type="ECO:0000256" key="1">
    <source>
        <dbReference type="ARBA" id="ARBA00004141"/>
    </source>
</evidence>
<evidence type="ECO:0000256" key="6">
    <source>
        <dbReference type="ARBA" id="ARBA00023303"/>
    </source>
</evidence>
<dbReference type="PANTHER" id="PTHR43427:SF9">
    <property type="entry name" value="ION-TRANSPORT PROTEIN YFEO-RELATED"/>
    <property type="match status" value="1"/>
</dbReference>